<name>A0ABX9YB45_MICCH</name>
<dbReference type="Proteomes" id="UP000274694">
    <property type="component" value="Unassembled WGS sequence"/>
</dbReference>
<accession>A0ABX9YB45</accession>
<protein>
    <submittedName>
        <fullName evidence="2">DUF262 domain-containing protein</fullName>
    </submittedName>
</protein>
<gene>
    <name evidence="2" type="ORF">DLJ60_05640</name>
</gene>
<dbReference type="InterPro" id="IPR004919">
    <property type="entry name" value="GmrSD_N"/>
</dbReference>
<dbReference type="Pfam" id="PF03235">
    <property type="entry name" value="GmrSD_N"/>
    <property type="match status" value="1"/>
</dbReference>
<dbReference type="RefSeq" id="WP_069089363.1">
    <property type="nucleotide sequence ID" value="NZ_JBEPCC010000001.1"/>
</dbReference>
<keyword evidence="3" id="KW-1185">Reference proteome</keyword>
<dbReference type="PANTHER" id="PTHR37292">
    <property type="entry name" value="VNG6097C"/>
    <property type="match status" value="1"/>
</dbReference>
<dbReference type="EMBL" id="QGTA01000117">
    <property type="protein sequence ID" value="RQW96058.1"/>
    <property type="molecule type" value="Genomic_DNA"/>
</dbReference>
<proteinExistence type="predicted"/>
<organism evidence="2 3">
    <name type="scientific">Micromonospora chalcea</name>
    <dbReference type="NCBI Taxonomy" id="1874"/>
    <lineage>
        <taxon>Bacteria</taxon>
        <taxon>Bacillati</taxon>
        <taxon>Actinomycetota</taxon>
        <taxon>Actinomycetes</taxon>
        <taxon>Micromonosporales</taxon>
        <taxon>Micromonosporaceae</taxon>
        <taxon>Micromonospora</taxon>
    </lineage>
</organism>
<reference evidence="2 3" key="1">
    <citation type="submission" date="2018-05" db="EMBL/GenBank/DDBJ databases">
        <title>Micromonospora from Atacama Desert.</title>
        <authorList>
            <person name="Carro L."/>
            <person name="Goodfellow M."/>
            <person name="Klenk H.-P."/>
        </authorList>
    </citation>
    <scope>NUCLEOTIDE SEQUENCE [LARGE SCALE GENOMIC DNA]</scope>
    <source>
        <strain evidence="2 3">LB41</strain>
    </source>
</reference>
<sequence>MPSLERPRVEYRTPEDLVRDVTAGLVRIPPFQRSFKWEGSDIVRLFDSLLRGFPIGNLLLWQRPAPAQRLQVGPLDIEAPEVTAALWVVDGQQRIVSIVGALTMADQAVDPRFRIHLDLDTGEFHTAGTRQRPPRTWVPVSFLLDTAVLLRWMRDNSWLSESQLALADQAAKAIREYQIPTYVVHSADEHALLEIFTRMNSTGKRLTKSEVFQALHAGAVGDELSSLHELGQVPAVLGFGALDDRLTLRCVLAYRGGDIFREDFRQEFGPRDDPGETLREVAARLREAVEFLRGTCGIPHIRLLPYSHVLPILVRFIRLHGVPAGRPATLLRRWVWRSAVAGTRARAVSVADIRSQVEAVGTSTAQAAATNLLRQVQQFPDFVAELDKVHFNHAMAKLNTLGLLSAEPRDPFRGEILDVSRLLDQGSPLRPLLAVSGHAGGTIANRFILPPGERPSPQLLASAEPAVAASHLIDEQAQERLAREDWPAFLELRGRSCERTITEHVNRMAEWGARDGRAMADILRPVA</sequence>
<comment type="caution">
    <text evidence="2">The sequence shown here is derived from an EMBL/GenBank/DDBJ whole genome shotgun (WGS) entry which is preliminary data.</text>
</comment>
<dbReference type="PANTHER" id="PTHR37292:SF2">
    <property type="entry name" value="DUF262 DOMAIN-CONTAINING PROTEIN"/>
    <property type="match status" value="1"/>
</dbReference>
<feature type="domain" description="GmrSD restriction endonucleases N-terminal" evidence="1">
    <location>
        <begin position="15"/>
        <end position="216"/>
    </location>
</feature>
<evidence type="ECO:0000313" key="3">
    <source>
        <dbReference type="Proteomes" id="UP000274694"/>
    </source>
</evidence>
<evidence type="ECO:0000313" key="2">
    <source>
        <dbReference type="EMBL" id="RQW96058.1"/>
    </source>
</evidence>
<evidence type="ECO:0000259" key="1">
    <source>
        <dbReference type="Pfam" id="PF03235"/>
    </source>
</evidence>